<accession>A0AAE7UWW0</accession>
<organism evidence="1 2">
    <name type="scientific">Enterococcus phage MDA2</name>
    <dbReference type="NCBI Taxonomy" id="2816459"/>
    <lineage>
        <taxon>Viruses</taxon>
        <taxon>Duplodnaviria</taxon>
        <taxon>Heunggongvirae</taxon>
        <taxon>Uroviricota</taxon>
        <taxon>Caudoviricetes</taxon>
        <taxon>Herelleviridae</taxon>
        <taxon>Brockvirinae</taxon>
        <taxon>Kochikohdavirus</taxon>
        <taxon>Kochikohdavirus mda2</taxon>
    </lineage>
</organism>
<keyword evidence="2" id="KW-1185">Reference proteome</keyword>
<proteinExistence type="predicted"/>
<evidence type="ECO:0000313" key="1">
    <source>
        <dbReference type="EMBL" id="QVW28118.1"/>
    </source>
</evidence>
<reference evidence="1 2" key="1">
    <citation type="submission" date="2021-02" db="EMBL/GenBank/DDBJ databases">
        <title>Isolation and Efficacy of Vancomycin Resistant Enterococci-specific Bacteriophages in Wax Moth Larvae Model Galleria mellonella.</title>
        <authorList>
            <person name="El Haddad L."/>
            <person name="Harb C.P."/>
            <person name="Clark J.R."/>
            <person name="Terwilliger A.L."/>
            <person name="Chaftari C."/>
            <person name="Duna M."/>
            <person name="Youssef S."/>
            <person name="Stibich M."/>
            <person name="Maresso A."/>
            <person name="Chemaly R.F."/>
        </authorList>
    </citation>
    <scope>NUCLEOTIDE SEQUENCE [LARGE SCALE GENOMIC DNA]</scope>
</reference>
<dbReference type="Proteomes" id="UP000828118">
    <property type="component" value="Segment"/>
</dbReference>
<dbReference type="EMBL" id="MW633168">
    <property type="protein sequence ID" value="QVW28118.1"/>
    <property type="molecule type" value="Genomic_DNA"/>
</dbReference>
<name>A0AAE7UWW0_9CAUD</name>
<protein>
    <submittedName>
        <fullName evidence="1">Uncharacterized protein</fullName>
    </submittedName>
</protein>
<evidence type="ECO:0000313" key="2">
    <source>
        <dbReference type="Proteomes" id="UP000828118"/>
    </source>
</evidence>
<sequence length="40" mass="4620">MPLYKIRGTLSKKKVVDKIIEVVLLLNSKEKLLLIIENLI</sequence>